<dbReference type="AlphaFoldDB" id="A0AAC8TEZ7"/>
<organism evidence="1 2">
    <name type="scientific">Archangium gephyra</name>
    <dbReference type="NCBI Taxonomy" id="48"/>
    <lineage>
        <taxon>Bacteria</taxon>
        <taxon>Pseudomonadati</taxon>
        <taxon>Myxococcota</taxon>
        <taxon>Myxococcia</taxon>
        <taxon>Myxococcales</taxon>
        <taxon>Cystobacterineae</taxon>
        <taxon>Archangiaceae</taxon>
        <taxon>Archangium</taxon>
    </lineage>
</organism>
<dbReference type="Proteomes" id="UP000035579">
    <property type="component" value="Chromosome"/>
</dbReference>
<proteinExistence type="predicted"/>
<evidence type="ECO:0000313" key="2">
    <source>
        <dbReference type="Proteomes" id="UP000035579"/>
    </source>
</evidence>
<protein>
    <submittedName>
        <fullName evidence="1">Uncharacterized protein</fullName>
    </submittedName>
</protein>
<sequence>MKRLLRSPRGLLVAGLTALALGALLLPRFSGESEGPDSEARASAGALAVAEVQAPVLVDLDGSGVPTITYPLPVRPFSDQAKAPCFPKSGEVEINGGCWVELAKRPPCYDDQAEHQGKCYMPVSAKSHEKKRREPHSVQP</sequence>
<gene>
    <name evidence="1" type="ORF">AA314_05104</name>
</gene>
<reference evidence="1 2" key="1">
    <citation type="submission" date="2015-05" db="EMBL/GenBank/DDBJ databases">
        <title>Genome assembly of Archangium gephyra DSM 2261.</title>
        <authorList>
            <person name="Sharma G."/>
            <person name="Subramanian S."/>
        </authorList>
    </citation>
    <scope>NUCLEOTIDE SEQUENCE [LARGE SCALE GENOMIC DNA]</scope>
    <source>
        <strain evidence="1 2">DSM 2261</strain>
    </source>
</reference>
<dbReference type="KEGG" id="age:AA314_05104"/>
<dbReference type="EMBL" id="CP011509">
    <property type="protein sequence ID" value="AKJ03478.1"/>
    <property type="molecule type" value="Genomic_DNA"/>
</dbReference>
<accession>A0AAC8TEZ7</accession>
<evidence type="ECO:0000313" key="1">
    <source>
        <dbReference type="EMBL" id="AKJ03478.1"/>
    </source>
</evidence>
<name>A0AAC8TEZ7_9BACT</name>